<evidence type="ECO:0000256" key="4">
    <source>
        <dbReference type="SAM" id="Phobius"/>
    </source>
</evidence>
<evidence type="ECO:0000256" key="3">
    <source>
        <dbReference type="SAM" id="MobiDB-lite"/>
    </source>
</evidence>
<reference evidence="6" key="1">
    <citation type="submission" date="2013-07" db="EMBL/GenBank/DDBJ databases">
        <title>The genome of Eucalyptus grandis.</title>
        <authorList>
            <person name="Schmutz J."/>
            <person name="Hayes R."/>
            <person name="Myburg A."/>
            <person name="Tuskan G."/>
            <person name="Grattapaglia D."/>
            <person name="Rokhsar D.S."/>
        </authorList>
    </citation>
    <scope>NUCLEOTIDE SEQUENCE</scope>
    <source>
        <tissue evidence="6">Leaf extractions</tissue>
    </source>
</reference>
<keyword evidence="2" id="KW-0175">Coiled coil</keyword>
<dbReference type="EMBL" id="KK198757">
    <property type="protein sequence ID" value="KCW72953.1"/>
    <property type="molecule type" value="Genomic_DNA"/>
</dbReference>
<dbReference type="STRING" id="71139.A0A059C3E5"/>
<gene>
    <name evidence="6" type="ORF">EUGRSUZ_E01405</name>
</gene>
<evidence type="ECO:0000256" key="2">
    <source>
        <dbReference type="SAM" id="Coils"/>
    </source>
</evidence>
<sequence length="782" mass="88705">MNSVASSIATPLLSPQSWRPSPPPTRLRFGSAFASKPALRLAEPFRGSKCGGGGEEAAPVPEEASESLGRVIQCAVKPWACAVFFIAVGFAPFRRVQAPAAAAAAAAVATELNLERVEEGSEAKGHEFSKCTKRLLEKVSVVLRCMDEIRRGEGRVKELEAAMEAVKSEKKRQLQEGILRGMYEELRELKREKEGLIKRSEEIVDEAMRVKRENEKTAAKGGEFEETLSKLEDEYDRIWERVGDVEDSIMRRETVAMSSGVGEICFIERERDVPLNSETKLSKFDIEKDLKSAQRKYLEQMILPRIVETEDFGPLFHQYSVDFALLIKQGLKDSREPQRSLEAHIRKSMKKFGDEKRYIVNTPVDKVVKGFPVLELKWMFGDKEVVVPKAIGLHLYHGWNLYHGWKKWRSGVKKLRQIERKKILEDVDFGKEYVTQRQKNRWEMDPIAVPYAVSKKLIDSARVRHDWGAMYVALKGDTKEYYVNIKGLGGFDGLYMKMLASGIPTSVQLIGWVVEKVKNINDDIVTVIFFPIVEYPIPYPVRVRLGMAWPEEIDQTAGSTRYLKWQSEAEMSFKSKKRMTSNGFCGFLLERKVPRLLGYGPLRRDPSMQKFRRVYKVRKIKQQKKAGIDPIKTAFDGMKRVKNPPITFIVLGFVILILPGVLIVGERGTGKTSLALVIAAEARVPVVKVEAQQLEARLWVGQSASNVRELFQIARDLAPVIIFVEDFNLFAGVRGKFIHTKKQDHEAFINLLLVELDGFEKQDGVVLMATTRSLKHIDEALQ</sequence>
<keyword evidence="4" id="KW-0472">Membrane</keyword>
<dbReference type="Gene3D" id="3.40.50.300">
    <property type="entry name" value="P-loop containing nucleotide triphosphate hydrolases"/>
    <property type="match status" value="1"/>
</dbReference>
<feature type="compositionally biased region" description="Polar residues" evidence="3">
    <location>
        <begin position="1"/>
        <end position="19"/>
    </location>
</feature>
<dbReference type="InterPro" id="IPR003593">
    <property type="entry name" value="AAA+_ATPase"/>
</dbReference>
<dbReference type="GO" id="GO:0004176">
    <property type="term" value="F:ATP-dependent peptidase activity"/>
    <property type="evidence" value="ECO:0000318"/>
    <property type="project" value="GO_Central"/>
</dbReference>
<dbReference type="Pfam" id="PF00004">
    <property type="entry name" value="AAA"/>
    <property type="match status" value="1"/>
</dbReference>
<accession>A0A059C3E5</accession>
<dbReference type="Gramene" id="KCW72953">
    <property type="protein sequence ID" value="KCW72953"/>
    <property type="gene ID" value="EUGRSUZ_E01405"/>
</dbReference>
<dbReference type="GO" id="GO:0005524">
    <property type="term" value="F:ATP binding"/>
    <property type="evidence" value="ECO:0007669"/>
    <property type="project" value="InterPro"/>
</dbReference>
<name>A0A059C3E5_EUCGR</name>
<keyword evidence="4" id="KW-1133">Transmembrane helix</keyword>
<evidence type="ECO:0000313" key="6">
    <source>
        <dbReference type="EMBL" id="KCW72953.1"/>
    </source>
</evidence>
<dbReference type="PANTHER" id="PTHR23076:SF135">
    <property type="entry name" value="INACTIVE ATP-DEPENDENT ZINC METALLOPROTEASE FTSHI 5, CHLOROPLASTIC-RELATED"/>
    <property type="match status" value="1"/>
</dbReference>
<keyword evidence="4" id="KW-0812">Transmembrane</keyword>
<dbReference type="SMART" id="SM00382">
    <property type="entry name" value="AAA"/>
    <property type="match status" value="1"/>
</dbReference>
<feature type="coiled-coil region" evidence="2">
    <location>
        <begin position="149"/>
        <end position="206"/>
    </location>
</feature>
<proteinExistence type="predicted"/>
<feature type="transmembrane region" description="Helical" evidence="4">
    <location>
        <begin position="646"/>
        <end position="664"/>
    </location>
</feature>
<dbReference type="InterPro" id="IPR003959">
    <property type="entry name" value="ATPase_AAA_core"/>
</dbReference>
<evidence type="ECO:0000256" key="1">
    <source>
        <dbReference type="ARBA" id="ARBA00022946"/>
    </source>
</evidence>
<dbReference type="InterPro" id="IPR027417">
    <property type="entry name" value="P-loop_NTPase"/>
</dbReference>
<protein>
    <recommendedName>
        <fullName evidence="5">AAA+ ATPase domain-containing protein</fullName>
    </recommendedName>
</protein>
<keyword evidence="1" id="KW-0809">Transit peptide</keyword>
<dbReference type="FunFam" id="3.40.50.300:FF:002568">
    <property type="entry name" value="Cell division protein (FtsH)"/>
    <property type="match status" value="1"/>
</dbReference>
<feature type="region of interest" description="Disordered" evidence="3">
    <location>
        <begin position="1"/>
        <end position="25"/>
    </location>
</feature>
<evidence type="ECO:0000259" key="5">
    <source>
        <dbReference type="SMART" id="SM00382"/>
    </source>
</evidence>
<dbReference type="SUPFAM" id="SSF52540">
    <property type="entry name" value="P-loop containing nucleoside triphosphate hydrolases"/>
    <property type="match status" value="1"/>
</dbReference>
<dbReference type="GO" id="GO:0016887">
    <property type="term" value="F:ATP hydrolysis activity"/>
    <property type="evidence" value="ECO:0007669"/>
    <property type="project" value="InterPro"/>
</dbReference>
<organism evidence="6">
    <name type="scientific">Eucalyptus grandis</name>
    <name type="common">Flooded gum</name>
    <dbReference type="NCBI Taxonomy" id="71139"/>
    <lineage>
        <taxon>Eukaryota</taxon>
        <taxon>Viridiplantae</taxon>
        <taxon>Streptophyta</taxon>
        <taxon>Embryophyta</taxon>
        <taxon>Tracheophyta</taxon>
        <taxon>Spermatophyta</taxon>
        <taxon>Magnoliopsida</taxon>
        <taxon>eudicotyledons</taxon>
        <taxon>Gunneridae</taxon>
        <taxon>Pentapetalae</taxon>
        <taxon>rosids</taxon>
        <taxon>malvids</taxon>
        <taxon>Myrtales</taxon>
        <taxon>Myrtaceae</taxon>
        <taxon>Myrtoideae</taxon>
        <taxon>Eucalypteae</taxon>
        <taxon>Eucalyptus</taxon>
    </lineage>
</organism>
<feature type="domain" description="AAA+ ATPase" evidence="5">
    <location>
        <begin position="657"/>
        <end position="780"/>
    </location>
</feature>
<dbReference type="AlphaFoldDB" id="A0A059C3E5"/>
<dbReference type="GO" id="GO:0009535">
    <property type="term" value="C:chloroplast thylakoid membrane"/>
    <property type="evidence" value="ECO:0000318"/>
    <property type="project" value="GO_Central"/>
</dbReference>
<dbReference type="PANTHER" id="PTHR23076">
    <property type="entry name" value="METALLOPROTEASE M41 FTSH"/>
    <property type="match status" value="1"/>
</dbReference>
<dbReference type="InParanoid" id="A0A059C3E5"/>
<dbReference type="GO" id="GO:0006508">
    <property type="term" value="P:proteolysis"/>
    <property type="evidence" value="ECO:0000318"/>
    <property type="project" value="GO_Central"/>
</dbReference>